<feature type="region of interest" description="Disordered" evidence="1">
    <location>
        <begin position="1"/>
        <end position="76"/>
    </location>
</feature>
<dbReference type="InterPro" id="IPR008613">
    <property type="entry name" value="Excalibur_Ca-bd_domain"/>
</dbReference>
<comment type="caution">
    <text evidence="4">The sequence shown here is derived from an EMBL/GenBank/DDBJ whole genome shotgun (WGS) entry which is preliminary data.</text>
</comment>
<dbReference type="Proteomes" id="UP001595698">
    <property type="component" value="Unassembled WGS sequence"/>
</dbReference>
<evidence type="ECO:0000256" key="2">
    <source>
        <dbReference type="SAM" id="Phobius"/>
    </source>
</evidence>
<proteinExistence type="predicted"/>
<dbReference type="EMBL" id="JBHSBC010000014">
    <property type="protein sequence ID" value="MFC3981818.1"/>
    <property type="molecule type" value="Genomic_DNA"/>
</dbReference>
<feature type="compositionally biased region" description="Pro residues" evidence="1">
    <location>
        <begin position="13"/>
        <end position="22"/>
    </location>
</feature>
<reference evidence="5" key="1">
    <citation type="journal article" date="2019" name="Int. J. Syst. Evol. Microbiol.">
        <title>The Global Catalogue of Microorganisms (GCM) 10K type strain sequencing project: providing services to taxonomists for standard genome sequencing and annotation.</title>
        <authorList>
            <consortium name="The Broad Institute Genomics Platform"/>
            <consortium name="The Broad Institute Genome Sequencing Center for Infectious Disease"/>
            <person name="Wu L."/>
            <person name="Ma J."/>
        </authorList>
    </citation>
    <scope>NUCLEOTIDE SEQUENCE [LARGE SCALE GENOMIC DNA]</scope>
    <source>
        <strain evidence="5">TBRC 7912</strain>
    </source>
</reference>
<evidence type="ECO:0000313" key="5">
    <source>
        <dbReference type="Proteomes" id="UP001595698"/>
    </source>
</evidence>
<keyword evidence="2" id="KW-1133">Transmembrane helix</keyword>
<keyword evidence="2" id="KW-0812">Transmembrane</keyword>
<dbReference type="SMART" id="SM00894">
    <property type="entry name" value="Excalibur"/>
    <property type="match status" value="1"/>
</dbReference>
<organism evidence="4 5">
    <name type="scientific">Streptosporangium jomthongense</name>
    <dbReference type="NCBI Taxonomy" id="1193683"/>
    <lineage>
        <taxon>Bacteria</taxon>
        <taxon>Bacillati</taxon>
        <taxon>Actinomycetota</taxon>
        <taxon>Actinomycetes</taxon>
        <taxon>Streptosporangiales</taxon>
        <taxon>Streptosporangiaceae</taxon>
        <taxon>Streptosporangium</taxon>
    </lineage>
</organism>
<dbReference type="Pfam" id="PF22599">
    <property type="entry name" value="SecDF_P1_head"/>
    <property type="match status" value="1"/>
</dbReference>
<feature type="compositionally biased region" description="Low complexity" evidence="1">
    <location>
        <begin position="253"/>
        <end position="265"/>
    </location>
</feature>
<accession>A0ABV8F3F9</accession>
<feature type="compositionally biased region" description="Gly residues" evidence="1">
    <location>
        <begin position="1"/>
        <end position="11"/>
    </location>
</feature>
<keyword evidence="5" id="KW-1185">Reference proteome</keyword>
<sequence>MEMRTGPGGTGDPPVPQGPPPARHGHHQGRHQGVRPDPTGPGRGNGARSGPPGGRGRPTPPGGPRDPRAAGYAPQPPRATRITTIALVVALVIVVLTAGVLGTLAVLMTRNPDLPLGATPPRRLAVPIHFAPVTGAQQGPCTDPDARPDDLGQVCYTLAAGVSVDAVRRIEAVQDRGGSYSVKIVFAPTFRDQINDLTQETVTQQMAIVVGERVVAAPRVAQVITEDSLSIAGSFTKEQADAMVARLLGAANAQPSATPGTTTPPTTAPITPPATNAPTGQAPQTPAATTGTTTGPTTGPTTGAAAPAAGARGTDPRYPDCASVARAGRGPYFKETHKEYHWYPDKDGDGVACEEGYLQAR</sequence>
<dbReference type="Gene3D" id="3.30.1360.200">
    <property type="match status" value="1"/>
</dbReference>
<dbReference type="InterPro" id="IPR054384">
    <property type="entry name" value="SecDF_P1_head"/>
</dbReference>
<evidence type="ECO:0000313" key="4">
    <source>
        <dbReference type="EMBL" id="MFC3981818.1"/>
    </source>
</evidence>
<feature type="compositionally biased region" description="Basic residues" evidence="1">
    <location>
        <begin position="23"/>
        <end position="33"/>
    </location>
</feature>
<evidence type="ECO:0000259" key="3">
    <source>
        <dbReference type="SMART" id="SM00894"/>
    </source>
</evidence>
<feature type="region of interest" description="Disordered" evidence="1">
    <location>
        <begin position="253"/>
        <end position="317"/>
    </location>
</feature>
<evidence type="ECO:0000256" key="1">
    <source>
        <dbReference type="SAM" id="MobiDB-lite"/>
    </source>
</evidence>
<name>A0ABV8F3F9_9ACTN</name>
<feature type="domain" description="Excalibur calcium-binding" evidence="3">
    <location>
        <begin position="317"/>
        <end position="354"/>
    </location>
</feature>
<protein>
    <submittedName>
        <fullName evidence="4">Excalibur calcium-binding domain-containing protein</fullName>
    </submittedName>
</protein>
<gene>
    <name evidence="4" type="ORF">ACFOYY_16880</name>
</gene>
<keyword evidence="2" id="KW-0472">Membrane</keyword>
<feature type="compositionally biased region" description="Gly residues" evidence="1">
    <location>
        <begin position="41"/>
        <end position="56"/>
    </location>
</feature>
<feature type="compositionally biased region" description="Low complexity" evidence="1">
    <location>
        <begin position="273"/>
        <end position="313"/>
    </location>
</feature>
<feature type="transmembrane region" description="Helical" evidence="2">
    <location>
        <begin position="85"/>
        <end position="108"/>
    </location>
</feature>
<dbReference type="Pfam" id="PF05901">
    <property type="entry name" value="Excalibur"/>
    <property type="match status" value="1"/>
</dbReference>